<dbReference type="InterPro" id="IPR011707">
    <property type="entry name" value="Cu-oxidase-like_N"/>
</dbReference>
<dbReference type="SUPFAM" id="SSF49503">
    <property type="entry name" value="Cupredoxins"/>
    <property type="match status" value="2"/>
</dbReference>
<feature type="compositionally biased region" description="Basic and acidic residues" evidence="1">
    <location>
        <begin position="182"/>
        <end position="195"/>
    </location>
</feature>
<reference evidence="6" key="1">
    <citation type="submission" date="2019-07" db="EMBL/GenBank/DDBJ databases">
        <title>Shewanella sp. YLB-08 draft genomic sequence.</title>
        <authorList>
            <person name="Yu L."/>
        </authorList>
    </citation>
    <scope>NUCLEOTIDE SEQUENCE [LARGE SCALE GENOMIC DNA]</scope>
    <source>
        <strain evidence="6">JCM 20706</strain>
    </source>
</reference>
<feature type="signal peptide" evidence="2">
    <location>
        <begin position="1"/>
        <end position="19"/>
    </location>
</feature>
<dbReference type="InterPro" id="IPR008972">
    <property type="entry name" value="Cupredoxin"/>
</dbReference>
<dbReference type="GO" id="GO:0005507">
    <property type="term" value="F:copper ion binding"/>
    <property type="evidence" value="ECO:0007669"/>
    <property type="project" value="InterPro"/>
</dbReference>
<evidence type="ECO:0000259" key="3">
    <source>
        <dbReference type="Pfam" id="PF07731"/>
    </source>
</evidence>
<feature type="region of interest" description="Disordered" evidence="1">
    <location>
        <begin position="181"/>
        <end position="203"/>
    </location>
</feature>
<dbReference type="OrthoDB" id="9757546at2"/>
<feature type="domain" description="Plastocyanin-like" evidence="3">
    <location>
        <begin position="283"/>
        <end position="394"/>
    </location>
</feature>
<evidence type="ECO:0000259" key="4">
    <source>
        <dbReference type="Pfam" id="PF07732"/>
    </source>
</evidence>
<evidence type="ECO:0000256" key="2">
    <source>
        <dbReference type="SAM" id="SignalP"/>
    </source>
</evidence>
<evidence type="ECO:0000256" key="1">
    <source>
        <dbReference type="SAM" id="MobiDB-lite"/>
    </source>
</evidence>
<evidence type="ECO:0000313" key="5">
    <source>
        <dbReference type="EMBL" id="TRY14004.1"/>
    </source>
</evidence>
<dbReference type="EMBL" id="VKGK01000014">
    <property type="protein sequence ID" value="TRY14004.1"/>
    <property type="molecule type" value="Genomic_DNA"/>
</dbReference>
<evidence type="ECO:0008006" key="7">
    <source>
        <dbReference type="Google" id="ProtNLM"/>
    </source>
</evidence>
<dbReference type="InterPro" id="IPR011706">
    <property type="entry name" value="Cu-oxidase_C"/>
</dbReference>
<gene>
    <name evidence="5" type="ORF">FN961_12840</name>
</gene>
<dbReference type="GO" id="GO:0016491">
    <property type="term" value="F:oxidoreductase activity"/>
    <property type="evidence" value="ECO:0007669"/>
    <property type="project" value="InterPro"/>
</dbReference>
<keyword evidence="2" id="KW-0732">Signal</keyword>
<dbReference type="RefSeq" id="WP_144040575.1">
    <property type="nucleotide sequence ID" value="NZ_BMPL01000014.1"/>
</dbReference>
<evidence type="ECO:0000313" key="6">
    <source>
        <dbReference type="Proteomes" id="UP000318126"/>
    </source>
</evidence>
<comment type="caution">
    <text evidence="5">The sequence shown here is derived from an EMBL/GenBank/DDBJ whole genome shotgun (WGS) entry which is preliminary data.</text>
</comment>
<name>A0A553JNH0_SHEHA</name>
<feature type="chain" id="PRO_5022121749" description="Copper oxidase" evidence="2">
    <location>
        <begin position="20"/>
        <end position="425"/>
    </location>
</feature>
<proteinExistence type="predicted"/>
<sequence length="425" mass="46903">MKSLSVLSGSFAISLIMMAALLPLNVMADNAVPIEVLPVDIHQDMAAVSTSHHEHGSPLVDQQDGQKTPALGEFEKLIANYSTDWNGAKPPVDDDAERLFVSKGPFTEGDKTVWEYQMVVTDSQLTLADGTDYKVWAFGGKIPGPTLVAREGDWIRITLINETTVPHTIHSHGLYSPQRMDGAPHPDMGGEHAEHNSNAPRPVEPGEVFTYEFIARPAGTHFYHCHVKTNEHMARGLSGAFIVLPKEPDPEVDQDLVYVLQEWDSSYAQQGKPGHPREILGANFFTINGRSFPDTQGIHTEVGDTIRLRFINAGTQEHYIHLHGHTFLVTHKDGAPMESPIEMDTMPIGPAERKDFILRTNNPGDWPMHCHSAPHITNDGEYPGGMMMHLTVGPEKYPQTGDGPIGPGLEAIRQEWGSGAKMFMY</sequence>
<dbReference type="Pfam" id="PF07732">
    <property type="entry name" value="Cu-oxidase_3"/>
    <property type="match status" value="1"/>
</dbReference>
<feature type="domain" description="Plastocyanin-like" evidence="4">
    <location>
        <begin position="120"/>
        <end position="247"/>
    </location>
</feature>
<dbReference type="PANTHER" id="PTHR11709">
    <property type="entry name" value="MULTI-COPPER OXIDASE"/>
    <property type="match status" value="1"/>
</dbReference>
<dbReference type="CDD" id="cd04202">
    <property type="entry name" value="CuRO_D2_2dMcoN_like"/>
    <property type="match status" value="1"/>
</dbReference>
<dbReference type="AlphaFoldDB" id="A0A553JNH0"/>
<dbReference type="InterPro" id="IPR045087">
    <property type="entry name" value="Cu-oxidase_fam"/>
</dbReference>
<organism evidence="5 6">
    <name type="scientific">Shewanella hanedai</name>
    <name type="common">Alteromonas hanedai</name>
    <dbReference type="NCBI Taxonomy" id="25"/>
    <lineage>
        <taxon>Bacteria</taxon>
        <taxon>Pseudomonadati</taxon>
        <taxon>Pseudomonadota</taxon>
        <taxon>Gammaproteobacteria</taxon>
        <taxon>Alteromonadales</taxon>
        <taxon>Shewanellaceae</taxon>
        <taxon>Shewanella</taxon>
    </lineage>
</organism>
<accession>A0A553JNH0</accession>
<dbReference type="Gene3D" id="2.60.40.420">
    <property type="entry name" value="Cupredoxins - blue copper proteins"/>
    <property type="match status" value="2"/>
</dbReference>
<dbReference type="Proteomes" id="UP000318126">
    <property type="component" value="Unassembled WGS sequence"/>
</dbReference>
<protein>
    <recommendedName>
        <fullName evidence="7">Copper oxidase</fullName>
    </recommendedName>
</protein>
<keyword evidence="6" id="KW-1185">Reference proteome</keyword>
<dbReference type="Pfam" id="PF07731">
    <property type="entry name" value="Cu-oxidase_2"/>
    <property type="match status" value="1"/>
</dbReference>